<dbReference type="PANTHER" id="PTHR34106:SF5">
    <property type="entry name" value="GLYCOSIDASE"/>
    <property type="match status" value="1"/>
</dbReference>
<dbReference type="CDD" id="cd18610">
    <property type="entry name" value="GH130_BT3780-like"/>
    <property type="match status" value="1"/>
</dbReference>
<dbReference type="EMBL" id="ML978126">
    <property type="protein sequence ID" value="KAF2099075.1"/>
    <property type="molecule type" value="Genomic_DNA"/>
</dbReference>
<name>A0A9P4IGX9_9PEZI</name>
<proteinExistence type="predicted"/>
<evidence type="ECO:0000313" key="3">
    <source>
        <dbReference type="EMBL" id="KAF2099075.1"/>
    </source>
</evidence>
<dbReference type="Proteomes" id="UP000799772">
    <property type="component" value="Unassembled WGS sequence"/>
</dbReference>
<dbReference type="PANTHER" id="PTHR34106">
    <property type="entry name" value="GLYCOSIDASE"/>
    <property type="match status" value="1"/>
</dbReference>
<sequence length="329" mass="36208">MKAFISLSRASGNHLPFPINRNTPQGDKNYKAPTFPILPFEKYSGNPIIAPDASHNWESAYTYNPTAIVLKETIFLLYRAQNSSKTSSIGLAWSTDGTSFTRLPDPIVYATESYEQGGGTEDPRIIRVNGIFYLTYTGYDTKTARLCLATSTDLLHWNKHGPLFPNSPHSKSGAIIDQKASDGLYHMYLNDSNMAQATSPDLINWSLTAKEPFAKPADDWDADLIEPGPPPVKTSNGSLILFYNGRANGKGGYVDTSYSTGQMLIDPTDENGPLNRLAKPFLIPQTAQETQGQVPEVVFSEGLVQYKGKWYLYYGQSDTTLGVAIADVQ</sequence>
<dbReference type="GO" id="GO:0016757">
    <property type="term" value="F:glycosyltransferase activity"/>
    <property type="evidence" value="ECO:0007669"/>
    <property type="project" value="UniProtKB-KW"/>
</dbReference>
<dbReference type="SUPFAM" id="SSF75005">
    <property type="entry name" value="Arabinanase/levansucrase/invertase"/>
    <property type="match status" value="1"/>
</dbReference>
<reference evidence="3" key="1">
    <citation type="journal article" date="2020" name="Stud. Mycol.">
        <title>101 Dothideomycetes genomes: a test case for predicting lifestyles and emergence of pathogens.</title>
        <authorList>
            <person name="Haridas S."/>
            <person name="Albert R."/>
            <person name="Binder M."/>
            <person name="Bloem J."/>
            <person name="Labutti K."/>
            <person name="Salamov A."/>
            <person name="Andreopoulos B."/>
            <person name="Baker S."/>
            <person name="Barry K."/>
            <person name="Bills G."/>
            <person name="Bluhm B."/>
            <person name="Cannon C."/>
            <person name="Castanera R."/>
            <person name="Culley D."/>
            <person name="Daum C."/>
            <person name="Ezra D."/>
            <person name="Gonzalez J."/>
            <person name="Henrissat B."/>
            <person name="Kuo A."/>
            <person name="Liang C."/>
            <person name="Lipzen A."/>
            <person name="Lutzoni F."/>
            <person name="Magnuson J."/>
            <person name="Mondo S."/>
            <person name="Nolan M."/>
            <person name="Ohm R."/>
            <person name="Pangilinan J."/>
            <person name="Park H.-J."/>
            <person name="Ramirez L."/>
            <person name="Alfaro M."/>
            <person name="Sun H."/>
            <person name="Tritt A."/>
            <person name="Yoshinaga Y."/>
            <person name="Zwiers L.-H."/>
            <person name="Turgeon B."/>
            <person name="Goodwin S."/>
            <person name="Spatafora J."/>
            <person name="Crous P."/>
            <person name="Grigoriev I."/>
        </authorList>
    </citation>
    <scope>NUCLEOTIDE SEQUENCE</scope>
    <source>
        <strain evidence="3">CBS 133067</strain>
    </source>
</reference>
<dbReference type="InterPro" id="IPR023296">
    <property type="entry name" value="Glyco_hydro_beta-prop_sf"/>
</dbReference>
<evidence type="ECO:0000256" key="1">
    <source>
        <dbReference type="ARBA" id="ARBA00022676"/>
    </source>
</evidence>
<evidence type="ECO:0000256" key="2">
    <source>
        <dbReference type="ARBA" id="ARBA00022679"/>
    </source>
</evidence>
<keyword evidence="4" id="KW-1185">Reference proteome</keyword>
<dbReference type="OrthoDB" id="21615at2759"/>
<dbReference type="PIRSF" id="PIRSF016202">
    <property type="entry name" value="PH1107"/>
    <property type="match status" value="1"/>
</dbReference>
<gene>
    <name evidence="3" type="ORF">NA57DRAFT_66227</name>
</gene>
<accession>A0A9P4IGX9</accession>
<dbReference type="Pfam" id="PF04041">
    <property type="entry name" value="Glyco_hydro_130"/>
    <property type="match status" value="1"/>
</dbReference>
<dbReference type="InterPro" id="IPR007184">
    <property type="entry name" value="Mannoside_phosphorylase"/>
</dbReference>
<protein>
    <submittedName>
        <fullName evidence="3">Arabinanase/levansucrase/invertase</fullName>
    </submittedName>
</protein>
<dbReference type="AlphaFoldDB" id="A0A9P4IGX9"/>
<keyword evidence="2" id="KW-0808">Transferase</keyword>
<keyword evidence="1" id="KW-0328">Glycosyltransferase</keyword>
<evidence type="ECO:0000313" key="4">
    <source>
        <dbReference type="Proteomes" id="UP000799772"/>
    </source>
</evidence>
<comment type="caution">
    <text evidence="3">The sequence shown here is derived from an EMBL/GenBank/DDBJ whole genome shotgun (WGS) entry which is preliminary data.</text>
</comment>
<organism evidence="3 4">
    <name type="scientific">Rhizodiscina lignyota</name>
    <dbReference type="NCBI Taxonomy" id="1504668"/>
    <lineage>
        <taxon>Eukaryota</taxon>
        <taxon>Fungi</taxon>
        <taxon>Dikarya</taxon>
        <taxon>Ascomycota</taxon>
        <taxon>Pezizomycotina</taxon>
        <taxon>Dothideomycetes</taxon>
        <taxon>Pleosporomycetidae</taxon>
        <taxon>Aulographales</taxon>
        <taxon>Rhizodiscinaceae</taxon>
        <taxon>Rhizodiscina</taxon>
    </lineage>
</organism>
<dbReference type="Gene3D" id="2.115.10.20">
    <property type="entry name" value="Glycosyl hydrolase domain, family 43"/>
    <property type="match status" value="1"/>
</dbReference>